<feature type="domain" description="Bacterial Ig-like" evidence="4">
    <location>
        <begin position="3576"/>
        <end position="3659"/>
    </location>
</feature>
<dbReference type="Proteomes" id="UP000318529">
    <property type="component" value="Unassembled WGS sequence"/>
</dbReference>
<dbReference type="PANTHER" id="PTHR44103">
    <property type="entry name" value="PROPROTEIN CONVERTASE P"/>
    <property type="match status" value="1"/>
</dbReference>
<dbReference type="InterPro" id="IPR013517">
    <property type="entry name" value="FG-GAP"/>
</dbReference>
<feature type="domain" description="Bacterial Ig-like" evidence="4">
    <location>
        <begin position="3865"/>
        <end position="3948"/>
    </location>
</feature>
<feature type="domain" description="Bacterial Ig-like" evidence="4">
    <location>
        <begin position="4535"/>
        <end position="4619"/>
    </location>
</feature>
<name>A0A560CD83_AZOBR</name>
<dbReference type="InterPro" id="IPR044016">
    <property type="entry name" value="Big_13"/>
</dbReference>
<accession>A0A560CD83</accession>
<dbReference type="PANTHER" id="PTHR44103:SF1">
    <property type="entry name" value="PROPROTEIN CONVERTASE P"/>
    <property type="match status" value="1"/>
</dbReference>
<dbReference type="InterPro" id="IPR025592">
    <property type="entry name" value="DUF4347"/>
</dbReference>
<feature type="region of interest" description="Disordered" evidence="2">
    <location>
        <begin position="2518"/>
        <end position="2539"/>
    </location>
</feature>
<feature type="domain" description="Bacterial Ig-like" evidence="4">
    <location>
        <begin position="4345"/>
        <end position="4428"/>
    </location>
</feature>
<feature type="non-terminal residue" evidence="5">
    <location>
        <position position="5015"/>
    </location>
</feature>
<dbReference type="Pfam" id="PF14252">
    <property type="entry name" value="DUF4347"/>
    <property type="match status" value="1"/>
</dbReference>
<evidence type="ECO:0000256" key="2">
    <source>
        <dbReference type="SAM" id="MobiDB-lite"/>
    </source>
</evidence>
<feature type="domain" description="DUF4347" evidence="3">
    <location>
        <begin position="27"/>
        <end position="176"/>
    </location>
</feature>
<feature type="compositionally biased region" description="Polar residues" evidence="2">
    <location>
        <begin position="4407"/>
        <end position="4427"/>
    </location>
</feature>
<dbReference type="Pfam" id="PF19077">
    <property type="entry name" value="Big_13"/>
    <property type="match status" value="16"/>
</dbReference>
<gene>
    <name evidence="5" type="ORF">FBZ83_1061</name>
</gene>
<evidence type="ECO:0000313" key="6">
    <source>
        <dbReference type="Proteomes" id="UP000318529"/>
    </source>
</evidence>
<feature type="region of interest" description="Disordered" evidence="2">
    <location>
        <begin position="1648"/>
        <end position="1667"/>
    </location>
</feature>
<proteinExistence type="predicted"/>
<feature type="region of interest" description="Disordered" evidence="2">
    <location>
        <begin position="3460"/>
        <end position="3485"/>
    </location>
</feature>
<evidence type="ECO:0000259" key="3">
    <source>
        <dbReference type="Pfam" id="PF14252"/>
    </source>
</evidence>
<keyword evidence="1" id="KW-0732">Signal</keyword>
<dbReference type="Gene3D" id="2.130.10.130">
    <property type="entry name" value="Integrin alpha, N-terminal"/>
    <property type="match status" value="4"/>
</dbReference>
<feature type="domain" description="Bacterial Ig-like" evidence="4">
    <location>
        <begin position="2522"/>
        <end position="2612"/>
    </location>
</feature>
<dbReference type="InterPro" id="IPR011801">
    <property type="entry name" value="Swm_rep_I_cyn"/>
</dbReference>
<feature type="compositionally biased region" description="Low complexity" evidence="2">
    <location>
        <begin position="867"/>
        <end position="880"/>
    </location>
</feature>
<evidence type="ECO:0000313" key="5">
    <source>
        <dbReference type="EMBL" id="TWA82818.1"/>
    </source>
</evidence>
<dbReference type="EMBL" id="VITH01000006">
    <property type="protein sequence ID" value="TWA82818.1"/>
    <property type="molecule type" value="Genomic_DNA"/>
</dbReference>
<feature type="domain" description="Bacterial Ig-like" evidence="4">
    <location>
        <begin position="3671"/>
        <end position="3755"/>
    </location>
</feature>
<dbReference type="Gene3D" id="2.60.40.10">
    <property type="entry name" value="Immunoglobulins"/>
    <property type="match status" value="19"/>
</dbReference>
<dbReference type="Pfam" id="PF13517">
    <property type="entry name" value="FG-GAP_3"/>
    <property type="match status" value="8"/>
</dbReference>
<feature type="domain" description="Bacterial Ig-like" evidence="4">
    <location>
        <begin position="4728"/>
        <end position="4811"/>
    </location>
</feature>
<feature type="domain" description="Bacterial Ig-like" evidence="4">
    <location>
        <begin position="4153"/>
        <end position="4236"/>
    </location>
</feature>
<feature type="compositionally biased region" description="Polar residues" evidence="2">
    <location>
        <begin position="4985"/>
        <end position="5003"/>
    </location>
</feature>
<feature type="domain" description="Bacterial Ig-like" evidence="4">
    <location>
        <begin position="4056"/>
        <end position="4140"/>
    </location>
</feature>
<feature type="region of interest" description="Disordered" evidence="2">
    <location>
        <begin position="4407"/>
        <end position="4428"/>
    </location>
</feature>
<comment type="caution">
    <text evidence="5">The sequence shown here is derived from an EMBL/GenBank/DDBJ whole genome shotgun (WGS) entry which is preliminary data.</text>
</comment>
<evidence type="ECO:0000259" key="4">
    <source>
        <dbReference type="Pfam" id="PF19077"/>
    </source>
</evidence>
<dbReference type="Gene3D" id="2.60.40.1220">
    <property type="match status" value="4"/>
</dbReference>
<organism evidence="5 6">
    <name type="scientific">Azospirillum brasilense</name>
    <dbReference type="NCBI Taxonomy" id="192"/>
    <lineage>
        <taxon>Bacteria</taxon>
        <taxon>Pseudomonadati</taxon>
        <taxon>Pseudomonadota</taxon>
        <taxon>Alphaproteobacteria</taxon>
        <taxon>Rhodospirillales</taxon>
        <taxon>Azospirillaceae</taxon>
        <taxon>Azospirillum</taxon>
    </lineage>
</organism>
<feature type="domain" description="Bacterial Ig-like" evidence="4">
    <location>
        <begin position="4823"/>
        <end position="4907"/>
    </location>
</feature>
<feature type="compositionally biased region" description="Polar residues" evidence="2">
    <location>
        <begin position="1654"/>
        <end position="1667"/>
    </location>
</feature>
<dbReference type="InterPro" id="IPR028994">
    <property type="entry name" value="Integrin_alpha_N"/>
</dbReference>
<feature type="domain" description="Bacterial Ig-like" evidence="4">
    <location>
        <begin position="3960"/>
        <end position="4045"/>
    </location>
</feature>
<dbReference type="InterPro" id="IPR014755">
    <property type="entry name" value="Cu-Rt/internalin_Ig-like"/>
</dbReference>
<evidence type="ECO:0000256" key="1">
    <source>
        <dbReference type="ARBA" id="ARBA00022729"/>
    </source>
</evidence>
<dbReference type="NCBIfam" id="TIGR02059">
    <property type="entry name" value="swm_rep_I"/>
    <property type="match status" value="8"/>
</dbReference>
<dbReference type="Pfam" id="PF13753">
    <property type="entry name" value="SWM_repeat"/>
    <property type="match status" value="6"/>
</dbReference>
<dbReference type="InterPro" id="IPR028059">
    <property type="entry name" value="SWM_rpt"/>
</dbReference>
<feature type="domain" description="Bacterial Ig-like" evidence="4">
    <location>
        <begin position="3469"/>
        <end position="3563"/>
    </location>
</feature>
<feature type="domain" description="Bacterial Ig-like" evidence="4">
    <location>
        <begin position="4631"/>
        <end position="4715"/>
    </location>
</feature>
<dbReference type="NCBIfam" id="NF033510">
    <property type="entry name" value="Ca_tandemer"/>
    <property type="match status" value="15"/>
</dbReference>
<dbReference type="SUPFAM" id="SSF69318">
    <property type="entry name" value="Integrin alpha N-terminal domain"/>
    <property type="match status" value="4"/>
</dbReference>
<feature type="domain" description="Bacterial Ig-like" evidence="4">
    <location>
        <begin position="4248"/>
        <end position="4332"/>
    </location>
</feature>
<protein>
    <submittedName>
        <fullName evidence="5">Putative repeat protein (TIGR02059 family)</fullName>
    </submittedName>
</protein>
<feature type="domain" description="Bacterial Ig-like" evidence="4">
    <location>
        <begin position="4440"/>
        <end position="4523"/>
    </location>
</feature>
<reference evidence="5 6" key="1">
    <citation type="submission" date="2019-06" db="EMBL/GenBank/DDBJ databases">
        <title>Genomic Encyclopedia of Type Strains, Phase IV (KMG-V): Genome sequencing to study the core and pangenomes of soil and plant-associated prokaryotes.</title>
        <authorList>
            <person name="Whitman W."/>
        </authorList>
    </citation>
    <scope>NUCLEOTIDE SEQUENCE [LARGE SCALE GENOMIC DNA]</scope>
    <source>
        <strain evidence="5 6">BR 11650</strain>
    </source>
</reference>
<feature type="region of interest" description="Disordered" evidence="2">
    <location>
        <begin position="854"/>
        <end position="880"/>
    </location>
</feature>
<feature type="region of interest" description="Disordered" evidence="2">
    <location>
        <begin position="4985"/>
        <end position="5015"/>
    </location>
</feature>
<dbReference type="InterPro" id="IPR013783">
    <property type="entry name" value="Ig-like_fold"/>
</dbReference>
<dbReference type="RefSeq" id="WP_186466070.1">
    <property type="nucleotide sequence ID" value="NZ_VITH01000006.1"/>
</dbReference>
<sequence>MLHSTASRPVSAILGCEGAPEASRREVAFIDTALDDWRALEAGTPAGIEVFLIDSRADGMAAMARTLDGRRDIHAIHVLSHGFEGGLQLGSGRFDTTALAQRVEELASIASSLAPDGDILLYGCDVASGRGADFLTALAEATGANVAASRTPTGAADRGGDWDLDWVHGAVTTDALRFDSYCGVMAAPTIVSGVAYVGENTIVLTFDQALDAASQPTLSYFASDMLTPSSVEINGAATNLSAAVISGNTLTLTLPMETFTSGDVLTIKYEDPTGNQTSGVLQASLSGDDVATFQNNVTVYGARPTTDPTLTATGGTTTFNASPVDLFSSVTADTNDTGQVFTGLTLTVTGLVDGASEMLGFTIPGMMGGPVTIALTGAGTLTGPFVGSAVGGVTLNGSTATVTISGLQYSAADMQSFIDSIAYNNTAGTPSNGQRVVTLTSVTDDGASNNTASLTGIAATINVGAPPLTLPTLTATGGTPAFSQGSPVGVDLFSGVTANTNDTGQVFTGLTLTITGVSDAEALLGIGSSALPLSIAGGGPTPLPGITGSVMGVFANVAVNGTTVTVTLTGLNHTNAQLATLIDGLSYINYTGGTLVSGNVTPGNRVITVTSVTDDGGNNHTASLTGVSATVNVSGPAAPVLVSAVAHAGENTITLTFDTLLDSTGPVPRSLFLGTSGPWAYGANKVVLTSNGSTSPVEISSVSVSGYTLTLTLSNATLTAGDSINFRYIDPNSGTDDASGVIQSASGGLDALGFDAALTVGAARPVPVLQSSAVTGDSLVLTYDVALDSVNPPAAGAFTVTVGGTSVAVSSVAVDGANKTVTLTLGQVVAYGDTVTVSYTDPTAGDDANAIQAGTGGRDAASFTGQSVTNNSPDPSTTPPSVTAIDAYVGENVIIVTFDQALDAQSPLLLSSFGAVDSYIPLDLGTDAILVGSTKVDLRSAVISGNKLILTTASPLAQGDYVRFTYTDPTAGNDTANVLQNLSGLDLPDTRFATMVTTTRAVNTPSLTATGNATTFTNSSSPADLFSSVTANANDLGQVFTGLTFTVTGVLDGGSEYLIFMVPGGTSSIMNLTNGASLMSGTFGVTGGATLNGSTLTVTISGLRLSADEMQSLLDGFYYNNNASTPSNGQRIITLASVTDSGVSNNVGALTGISAVINIGAPSSPVLQSAAVNGTSLVLTYDTALDAVNIPSAGSFTVLAGGSPVTVSGVAVDTATKTVTLTLAQPVAHGAAVSVSYADPTAGDDANAIQSFGGGLDAAGFTGRSATNTTPDPNGVPPTLALTAKDGGFQSGQGSGGTDLFDGVTASTVDSGQTFTGMVLTVHNVGGTGSTEFLSIGGTDIALSNASSGSVAGGAYTVTLANGVATVTLSGMALSNGGMDTLIDGIAYKNTGSSSVAVGNSETRSVVLRSITDSGASANTTVIDKVATVSIANTTSYSPFLTVVPTNPSITFTPGTPQQVSFTLTATQARTLVGSNVIFGINAPSGWSVGSATLSPTISGIVSSGDTFTLTFDVMSSGTDTTGAFPISIYSMSTGIDLTNSAISSSVMVTVANPPVVQSATVNGTTLVLTYDKDLDAANPPAAGAFEVKVGGTTVSVSNVAVDGVNKTVTLTLAQGVTDADTVTVAYTDPTTGNDASAVQATNGDDAASFTARPVTNNSPDTTPPSLVSASVNGTTLTLTYSEALDGAADAAGSAFTVMVNGVARTVTGANASGTTVTLTLGSAVERYQTVTVGYTPPGSGAKTQDVAGNAAAAVTGREVRNVTVGDANFILLGTNPFGLVDIGTTARPTLVDIDGDGDLDLVTGNSGSSVRFYRNDGTAAEPSFTFVGTNPFGIGNTTYGTPTFGDLDGDGDLDLLLGNGSGLTVVYRNNGTATAPSFTMVGTSAFGIGQVGGGYAKATLWDLDGDGDLDLLFGGNDGTLTVYRNVGTSASPSFTVVGTNPYGLEDVGFASTPTFVDIDNDGDLDVLVGNFDGNTVVFRNVGTNAAPSFTVVGTNPYGLGDVGTAALPVFADLNGDGDLDALIGNGDGNFVVYLQGPPPPAAPSALALTAGTNTGSTADTITGNTAPTITGSAVPLSEVVLYDGASAIGTVTADSLGQWTLTTGTLAEGLHTLTAKSTSAYYTGTSAASTALSVTIDTTGPTLTSARLNGTTLTLTYSEALDGAQAPTGAFAVTVGGVARTVSAVSVSGRTVTLTLDAGATLYQSVAVDYTPPGSGAKTADAAGNAAGAVSGRTVTVVGDPTFTLEGTNPFGLGDVGDNATPIFVDIDGDGALDALVGNFASKIVFYRNVGTATAPTFTLAGTNPFGLNPVGSGGAQPTFADLDGDGRLDALVGTAGGNTYFYRNVGTATQPTFTLQGSNPFGLSRAGFGSSVELADIDGDGDLDALIGVDDGHTVFYRNVGTATAPTFTLEGSNPFGLGNVGVSATPKLLDIDGDGDLDALIGSGDGKTYFYRNVGTAAAPTFVLEGTNPFGLGDVGDNATPIFVDIDGDGDLDALIGNTDGDTVLFRNGPPRPAAPGGLALTAGSNSGSTTDTLTKVTTPTITGTAEASATVVLYDGATVVGTATADGAGLWTITSASLSDGAHSLTANANTANGASAASTALSVTIDTAAPTLTAAVLSGTTLTLTYSEALDGAQAPTGAFTVLVGGVARTVTAVATSGKTVTLTLDAGTTSAYQAVTIDYTPPGSGAKTADAAGNAAGALTGQPVREVADPSFVLEGTNPFGLATTGPWSIPTFADIDGDGDLDALVGMSDGTIRFYRNDGTATAPSFTLAGTNPFGLGALDMNAAPTFVDIDGNGTLDALIGDFNGNTVVYRNVGTATAPSFTLVGTNPFGLSTVGSATTPSFVDIDGDGDLDALIGNYDGNTVFFRNIGTATAPSFALEATNPFGLTDVGSYAQPTFQDIDGDGDLDALVGNFAGDMLFFRNVGTATAPSFTLEGTNPFGLSNVTFKSVPSLVDIDGDGSLDVLAGGDTVGNNIILFRNLPLQPASLALTNASNSGSTTDTLTNVTATAITGQAKASTTVVLYDGAVALGTTTADANGLWTITAASLSEGAHSLTAVASNGTNASLPSSRLNVTIDTTAPTLTSAVLSGTRLTLTYSEALDGTQTPVGGAFTVTVGGVVRTVTAVATAGRTVTLTLDAGATSLYEGATVSYTPPGSGARTVDAAGNAAGALNGQPVRVGGDPKFTLEATNPFGLGTFVGQSAPVFADIDGDGDLDAVVGDWYANIVVYRNVGTAEAPSFTLVGTNPFGLNTVGGGMPAFAKPTLADIDGDGDLDLLAGNAGGDIVVYRNNGTATAPSFTLVGTNPFGLSNAGGFASPSLADIDGDGDLDALIGNADGNTLFYRNVGTAAAPTFALESTNPFGLGNVGSNATPIFVDIDGDGDLDALIGNDSGNTVLYRNIGTATAPTFTLDGTNPFNLGDVGSNAKPIFADVDGDGDLDALIGRDDGKTVLFRNTTPPPATPTAPTLTTASNSGSTTDTLTNVTAPTIVGTAAASSTVVLYDGATAIGTVTADAATGLWTFTTASLSDGAHTLTVTSGNVHGTSSASTALTLSIDTTAPTAPAVTSAALSNNATPTLTGTAEAGSTVTVTVGGATYTTTATNGTWSIDLATATPATGSLSLNANGANPVSVTATDAAGNTSSAGTQTLTIDTTAPNAPAVTSAALTNSATPVVSGTAEADSTVTVTIGGATYTTTATNGSWSINLATAVPATGSLSLNANGSNPVSVTATDAAGNISTAATQSLVVDTTAPTAPTVTSSAFTNNTTPTIAGTAEAGSTVTVSVGGATYTTTATNGGTWDIDLATATPTTGTLSLLPNVPVPVVATATDPAGNPSSPGTQMLTIDTVAPNAPAVSSPALSNSATPTITGTAEAGSTVTVSIGGATYTTTATNGTWSIDLATTTPTTGTLSLNANGTNAVSATATDAAGNTSTAGTQSLTIDTTAPTAPVVTSAALTNNATPTLTGTAEAGSTVTVSVGGATYTTTATNGGTWTLNLATATPTAGSLTLDANGSNAISATATDAAGNVSTAGTQSLTIDTTAPNAPAVTTALTNSAAPTIDGTAEAGSTVTVSVGGATYTTTATNGTWSINLATATPATGTLSLNANGANPVSATATDAAGNTSTAGTQTLTIDTTAPNSPTVTSAVLSNSTTPILTGTAETGSTVTVSVGGATYTTTATNGAWSINLATDTPAAGSLSLNANGTNTVSATATDAAGNVSAPGTQSLTIDTTAPNAPTVTTALSNSTTPTLTGAAEAGSTVTVTVGGATYATTATNGGTWTLDLATATPTSGSLSLNANGANAVSATATDAAGNVSTPGTQSLTIDTTLPNAPTVTSAVLTNSITPTLTGTAEADSTVTVTIGGATYTTTATNGTWSVNLATATPTTGTLSLNANGTNPVSATSTDAAGNVSTPGTQSLTIDTTAPTAPTVTTALSNSATPTLTGTAEANSTVTVTVGGATYTTTATNGTWSINLATATPTTGVLNLNANGANPVSATATDAAGNISTAGTQSLTVDTTLPDAPTVTTALSNSTTPTLTGTAEANSTVTVTVGGATYTTTASGTGAWSLNLATAVPTAGTLSLNPNGGNAISATATDAAGNVSAPGTQSLAVDTTLPDAPIMTSAALSNSTTPTLTGTAEADSTVTVTVGGATYTTTATNGTWSINLATATPTTGSLNLNLNGGNAVSATATDAAGNVSTAGTQSLTIDTTAPTAPAVTSAALSNSTTPTLTGTAEAGSTVTVTVGGATYTTTATNGSWSVNLATATPTTGSLSLNANGANPVSATATDAAGNTSAAGTQSLVVDTTLPNAPAVTSAALTNSTTPTLTGTAEADSTVTVTIGGATYTTTATNGTWSINLATATPTTGSLNLNLNGGNAVSATATDAAGNVSTAGTQSLTIDTTAPTAPAVTSAALSNSTTPTLTGTAEAGSTVTVTVGGATYTTTASNGTWSIDLATATPSTGSLSLNANGANPVSATATDAAGNTSTAGTQSLTIDTTLPDAPTVTSAA</sequence>
<feature type="domain" description="Bacterial Ig-like" evidence="4">
    <location>
        <begin position="4920"/>
        <end position="5003"/>
    </location>
</feature>